<keyword evidence="2 3" id="KW-0378">Hydrolase</keyword>
<dbReference type="EC" id="3.1.1.-" evidence="3"/>
<dbReference type="AlphaFoldDB" id="A0AA39D0G1"/>
<comment type="similarity">
    <text evidence="1 3">Belongs to the type-B carboxylesterase/lipase family.</text>
</comment>
<feature type="domain" description="Carboxylesterase type B" evidence="4">
    <location>
        <begin position="13"/>
        <end position="463"/>
    </location>
</feature>
<accession>A0AA39D0G1</accession>
<evidence type="ECO:0000259" key="4">
    <source>
        <dbReference type="Pfam" id="PF00135"/>
    </source>
</evidence>
<evidence type="ECO:0000313" key="6">
    <source>
        <dbReference type="Proteomes" id="UP001172681"/>
    </source>
</evidence>
<evidence type="ECO:0000313" key="5">
    <source>
        <dbReference type="EMBL" id="KAJ9640596.1"/>
    </source>
</evidence>
<name>A0AA39D0G1_9EURO</name>
<protein>
    <recommendedName>
        <fullName evidence="3">Carboxylic ester hydrolase</fullName>
        <ecNumber evidence="3">3.1.1.-</ecNumber>
    </recommendedName>
</protein>
<evidence type="ECO:0000256" key="2">
    <source>
        <dbReference type="ARBA" id="ARBA00022801"/>
    </source>
</evidence>
<sequence length="534" mass="60391">MSKDVLLNLGQHGSLRGTVSLDVTHRFLNIPYALPPIGERRWRKPVHLPKDHIYTDEAHSSSARDCTTYGDICLQPPYLVNGKDMSIVPGANYSEDCLVVNIWKPTKPLPTSGEEKWPVLAWIHGGWLQIGSPSHQERHWPEGLIDPDGGGLNAVVVSIGYRLNIFGFLAGHDLKGNFGFWDQRCALEWVQDYIHYFGGDRNKVTLGGHSAGAYSTHAQLQYELLHTDGSRPLFHNVWLCSNAIPAQPKSLEEATTQLENVFAHFQISPSLPLSQRLDGLREIDGTKLIESFHKLRLHTFRAVTDGEFIRGDMIEKFRDGTFARLFKERGVRILIGETENEQWLYSKVVPPESLAGLPRALENYYAAQVCERLMSLSQYQATLDISSSTDKDDRAEAERLYGMITSDAQVRAPIRALCHQLMSNGVPVERILRYRIALRPRCLDKFYPPEAGVTHGGDMYTWWLTRHMGLMDSEAVLISDWLKGSLCSLVNSEPFEWVSREEDGYVYLGEDGSVEVVHDEHWKRLGQVIDLVLS</sequence>
<proteinExistence type="inferred from homology"/>
<dbReference type="InterPro" id="IPR002018">
    <property type="entry name" value="CarbesteraseB"/>
</dbReference>
<dbReference type="EMBL" id="JAPDRN010000014">
    <property type="protein sequence ID" value="KAJ9640596.1"/>
    <property type="molecule type" value="Genomic_DNA"/>
</dbReference>
<dbReference type="GO" id="GO:0016787">
    <property type="term" value="F:hydrolase activity"/>
    <property type="evidence" value="ECO:0007669"/>
    <property type="project" value="UniProtKB-KW"/>
</dbReference>
<organism evidence="5 6">
    <name type="scientific">Knufia peltigerae</name>
    <dbReference type="NCBI Taxonomy" id="1002370"/>
    <lineage>
        <taxon>Eukaryota</taxon>
        <taxon>Fungi</taxon>
        <taxon>Dikarya</taxon>
        <taxon>Ascomycota</taxon>
        <taxon>Pezizomycotina</taxon>
        <taxon>Eurotiomycetes</taxon>
        <taxon>Chaetothyriomycetidae</taxon>
        <taxon>Chaetothyriales</taxon>
        <taxon>Trichomeriaceae</taxon>
        <taxon>Knufia</taxon>
    </lineage>
</organism>
<dbReference type="InterPro" id="IPR029058">
    <property type="entry name" value="AB_hydrolase_fold"/>
</dbReference>
<dbReference type="SUPFAM" id="SSF53474">
    <property type="entry name" value="alpha/beta-Hydrolases"/>
    <property type="match status" value="1"/>
</dbReference>
<gene>
    <name evidence="5" type="ORF">H2204_003224</name>
</gene>
<dbReference type="Gene3D" id="3.40.50.1820">
    <property type="entry name" value="alpha/beta hydrolase"/>
    <property type="match status" value="1"/>
</dbReference>
<dbReference type="PANTHER" id="PTHR43142">
    <property type="entry name" value="CARBOXYLIC ESTER HYDROLASE"/>
    <property type="match status" value="1"/>
</dbReference>
<dbReference type="InterPro" id="IPR019826">
    <property type="entry name" value="Carboxylesterase_B_AS"/>
</dbReference>
<keyword evidence="6" id="KW-1185">Reference proteome</keyword>
<dbReference type="Pfam" id="PF00135">
    <property type="entry name" value="COesterase"/>
    <property type="match status" value="1"/>
</dbReference>
<comment type="caution">
    <text evidence="5">The sequence shown here is derived from an EMBL/GenBank/DDBJ whole genome shotgun (WGS) entry which is preliminary data.</text>
</comment>
<dbReference type="PROSITE" id="PS00122">
    <property type="entry name" value="CARBOXYLESTERASE_B_1"/>
    <property type="match status" value="1"/>
</dbReference>
<reference evidence="5" key="1">
    <citation type="submission" date="2022-10" db="EMBL/GenBank/DDBJ databases">
        <title>Culturing micro-colonial fungi from biological soil crusts in the Mojave desert and describing Neophaeococcomyces mojavensis, and introducing the new genera and species Taxawa tesnikishii.</title>
        <authorList>
            <person name="Kurbessoian T."/>
            <person name="Stajich J.E."/>
        </authorList>
    </citation>
    <scope>NUCLEOTIDE SEQUENCE</scope>
    <source>
        <strain evidence="5">TK_35</strain>
    </source>
</reference>
<dbReference type="PANTHER" id="PTHR43142:SF8">
    <property type="entry name" value="CARBOXYLIC ESTER HYDROLASE"/>
    <property type="match status" value="1"/>
</dbReference>
<dbReference type="Proteomes" id="UP001172681">
    <property type="component" value="Unassembled WGS sequence"/>
</dbReference>
<evidence type="ECO:0000256" key="1">
    <source>
        <dbReference type="ARBA" id="ARBA00005964"/>
    </source>
</evidence>
<evidence type="ECO:0000256" key="3">
    <source>
        <dbReference type="RuleBase" id="RU361235"/>
    </source>
</evidence>